<evidence type="ECO:0000313" key="1">
    <source>
        <dbReference type="EMBL" id="SMY18539.1"/>
    </source>
</evidence>
<accession>A0A1Y6L285</accession>
<protein>
    <submittedName>
        <fullName evidence="1">Uncharacterized protein</fullName>
    </submittedName>
</protein>
<dbReference type="AlphaFoldDB" id="A0A1Y6L285"/>
<dbReference type="Proteomes" id="UP000196485">
    <property type="component" value="Unassembled WGS sequence"/>
</dbReference>
<gene>
    <name evidence="1" type="ORF">PAQU9191_03919</name>
</gene>
<sequence>MPAQVVQVVMPTLYLRLQPVNQSRSQLAIFLPVYRQIGSLIPGIMQ</sequence>
<proteinExistence type="predicted"/>
<name>A0A1Y6L285_9GAMM</name>
<evidence type="ECO:0000313" key="2">
    <source>
        <dbReference type="Proteomes" id="UP000196485"/>
    </source>
</evidence>
<dbReference type="EMBL" id="FYAH01000030">
    <property type="protein sequence ID" value="SMY18539.1"/>
    <property type="molecule type" value="Genomic_DNA"/>
</dbReference>
<reference evidence="2" key="1">
    <citation type="submission" date="2017-06" db="EMBL/GenBank/DDBJ databases">
        <authorList>
            <person name="Rodrigo-Torres L."/>
            <person name="Arahal R. D."/>
            <person name="Lucena T."/>
        </authorList>
    </citation>
    <scope>NUCLEOTIDE SEQUENCE [LARGE SCALE GENOMIC DNA]</scope>
    <source>
        <strain evidence="2">type strain: CECT 9192</strain>
    </source>
</reference>
<organism evidence="1 2">
    <name type="scientific">Photobacterium aquimaris</name>
    <dbReference type="NCBI Taxonomy" id="512643"/>
    <lineage>
        <taxon>Bacteria</taxon>
        <taxon>Pseudomonadati</taxon>
        <taxon>Pseudomonadota</taxon>
        <taxon>Gammaproteobacteria</taxon>
        <taxon>Vibrionales</taxon>
        <taxon>Vibrionaceae</taxon>
        <taxon>Photobacterium</taxon>
    </lineage>
</organism>
<keyword evidence="2" id="KW-1185">Reference proteome</keyword>